<keyword evidence="2" id="KW-0509">mRNA transport</keyword>
<dbReference type="GO" id="GO:0006606">
    <property type="term" value="P:protein import into nucleus"/>
    <property type="evidence" value="ECO:0007669"/>
    <property type="project" value="TreeGrafter"/>
</dbReference>
<evidence type="ECO:0000256" key="3">
    <source>
        <dbReference type="ARBA" id="ARBA00022927"/>
    </source>
</evidence>
<reference evidence="8 9" key="1">
    <citation type="journal article" date="2019" name="Nat. Ecol. Evol.">
        <title>Megaphylogeny resolves global patterns of mushroom evolution.</title>
        <authorList>
            <person name="Varga T."/>
            <person name="Krizsan K."/>
            <person name="Foldi C."/>
            <person name="Dima B."/>
            <person name="Sanchez-Garcia M."/>
            <person name="Sanchez-Ramirez S."/>
            <person name="Szollosi G.J."/>
            <person name="Szarkandi J.G."/>
            <person name="Papp V."/>
            <person name="Albert L."/>
            <person name="Andreopoulos W."/>
            <person name="Angelini C."/>
            <person name="Antonin V."/>
            <person name="Barry K.W."/>
            <person name="Bougher N.L."/>
            <person name="Buchanan P."/>
            <person name="Buyck B."/>
            <person name="Bense V."/>
            <person name="Catcheside P."/>
            <person name="Chovatia M."/>
            <person name="Cooper J."/>
            <person name="Damon W."/>
            <person name="Desjardin D."/>
            <person name="Finy P."/>
            <person name="Geml J."/>
            <person name="Haridas S."/>
            <person name="Hughes K."/>
            <person name="Justo A."/>
            <person name="Karasinski D."/>
            <person name="Kautmanova I."/>
            <person name="Kiss B."/>
            <person name="Kocsube S."/>
            <person name="Kotiranta H."/>
            <person name="LaButti K.M."/>
            <person name="Lechner B.E."/>
            <person name="Liimatainen K."/>
            <person name="Lipzen A."/>
            <person name="Lukacs Z."/>
            <person name="Mihaltcheva S."/>
            <person name="Morgado L.N."/>
            <person name="Niskanen T."/>
            <person name="Noordeloos M.E."/>
            <person name="Ohm R.A."/>
            <person name="Ortiz-Santana B."/>
            <person name="Ovrebo C."/>
            <person name="Racz N."/>
            <person name="Riley R."/>
            <person name="Savchenko A."/>
            <person name="Shiryaev A."/>
            <person name="Soop K."/>
            <person name="Spirin V."/>
            <person name="Szebenyi C."/>
            <person name="Tomsovsky M."/>
            <person name="Tulloss R.E."/>
            <person name="Uehling J."/>
            <person name="Grigoriev I.V."/>
            <person name="Vagvolgyi C."/>
            <person name="Papp T."/>
            <person name="Martin F.M."/>
            <person name="Miettinen O."/>
            <person name="Hibbett D.S."/>
            <person name="Nagy L.G."/>
        </authorList>
    </citation>
    <scope>NUCLEOTIDE SEQUENCE [LARGE SCALE GENOMIC DNA]</scope>
    <source>
        <strain evidence="8 9">HHB13444</strain>
    </source>
</reference>
<dbReference type="GO" id="GO:0006406">
    <property type="term" value="P:mRNA export from nucleus"/>
    <property type="evidence" value="ECO:0007669"/>
    <property type="project" value="TreeGrafter"/>
</dbReference>
<keyword evidence="1 7" id="KW-0813">Transport</keyword>
<evidence type="ECO:0000256" key="7">
    <source>
        <dbReference type="RuleBase" id="RU365072"/>
    </source>
</evidence>
<dbReference type="STRING" id="1314778.A0A5C3P2S3"/>
<gene>
    <name evidence="8" type="ORF">K466DRAFT_603118</name>
</gene>
<dbReference type="InterPro" id="IPR007252">
    <property type="entry name" value="Nup84/Nup107"/>
</dbReference>
<dbReference type="EMBL" id="ML211418">
    <property type="protein sequence ID" value="TFK83147.1"/>
    <property type="molecule type" value="Genomic_DNA"/>
</dbReference>
<evidence type="ECO:0000313" key="9">
    <source>
        <dbReference type="Proteomes" id="UP000308197"/>
    </source>
</evidence>
<dbReference type="GO" id="GO:0017056">
    <property type="term" value="F:structural constituent of nuclear pore"/>
    <property type="evidence" value="ECO:0007669"/>
    <property type="project" value="UniProtKB-UniRule"/>
</dbReference>
<sequence>MLPPELGTLQDPEDQATEYMHYRQFFGVWETFARVVECQALEQPQMNKETRVAWLNDYKGLIEQAREDTIKLLTTDWLTSELEVKNSDRRRRDLVRIRQIYIPELIIRLHSILVNSRSRIHENIKHALSLVNIVADSRYRLYDDFSSQDGRRLGDYLGAVRQAVLAGLEGGGSDPFRVLSL</sequence>
<protein>
    <recommendedName>
        <fullName evidence="7">Nuclear pore complex protein</fullName>
    </recommendedName>
</protein>
<comment type="function">
    <text evidence="7">Functions as a component of the nuclear pore complex (NPC).</text>
</comment>
<keyword evidence="3" id="KW-0653">Protein transport</keyword>
<dbReference type="PANTHER" id="PTHR13003">
    <property type="entry name" value="NUP107-RELATED"/>
    <property type="match status" value="1"/>
</dbReference>
<dbReference type="Proteomes" id="UP000308197">
    <property type="component" value="Unassembled WGS sequence"/>
</dbReference>
<comment type="subunit">
    <text evidence="7">Part of the nuclear pore complex (NPC).</text>
</comment>
<evidence type="ECO:0000256" key="6">
    <source>
        <dbReference type="ARBA" id="ARBA00023242"/>
    </source>
</evidence>
<evidence type="ECO:0000256" key="1">
    <source>
        <dbReference type="ARBA" id="ARBA00022448"/>
    </source>
</evidence>
<evidence type="ECO:0000256" key="4">
    <source>
        <dbReference type="ARBA" id="ARBA00023010"/>
    </source>
</evidence>
<evidence type="ECO:0000256" key="5">
    <source>
        <dbReference type="ARBA" id="ARBA00023132"/>
    </source>
</evidence>
<keyword evidence="5 7" id="KW-0906">Nuclear pore complex</keyword>
<dbReference type="Gene3D" id="1.20.190.50">
    <property type="match status" value="1"/>
</dbReference>
<name>A0A5C3P2S3_9APHY</name>
<keyword evidence="6 7" id="KW-0539">Nucleus</keyword>
<dbReference type="GO" id="GO:0031080">
    <property type="term" value="C:nuclear pore outer ring"/>
    <property type="evidence" value="ECO:0007669"/>
    <property type="project" value="TreeGrafter"/>
</dbReference>
<dbReference type="InParanoid" id="A0A5C3P2S3"/>
<dbReference type="GO" id="GO:0000973">
    <property type="term" value="P:post-transcriptional tethering of RNA polymerase II gene DNA at nuclear periphery"/>
    <property type="evidence" value="ECO:0007669"/>
    <property type="project" value="TreeGrafter"/>
</dbReference>
<keyword evidence="4 7" id="KW-0811">Translocation</keyword>
<proteinExistence type="inferred from homology"/>
<keyword evidence="7" id="KW-0472">Membrane</keyword>
<dbReference type="PANTHER" id="PTHR13003:SF2">
    <property type="entry name" value="NUCLEAR PORE COMPLEX PROTEIN NUP107"/>
    <property type="match status" value="1"/>
</dbReference>
<keyword evidence="9" id="KW-1185">Reference proteome</keyword>
<accession>A0A5C3P2S3</accession>
<comment type="similarity">
    <text evidence="7">Belongs to the nucleoporin Nup84/Nup107 family.</text>
</comment>
<dbReference type="Pfam" id="PF04121">
    <property type="entry name" value="Nup84_Nup100"/>
    <property type="match status" value="1"/>
</dbReference>
<evidence type="ECO:0000256" key="2">
    <source>
        <dbReference type="ARBA" id="ARBA00022816"/>
    </source>
</evidence>
<dbReference type="GO" id="GO:0031965">
    <property type="term" value="C:nuclear membrane"/>
    <property type="evidence" value="ECO:0007669"/>
    <property type="project" value="UniProtKB-SubCell"/>
</dbReference>
<dbReference type="AlphaFoldDB" id="A0A5C3P2S3"/>
<organism evidence="8 9">
    <name type="scientific">Polyporus arcularius HHB13444</name>
    <dbReference type="NCBI Taxonomy" id="1314778"/>
    <lineage>
        <taxon>Eukaryota</taxon>
        <taxon>Fungi</taxon>
        <taxon>Dikarya</taxon>
        <taxon>Basidiomycota</taxon>
        <taxon>Agaricomycotina</taxon>
        <taxon>Agaricomycetes</taxon>
        <taxon>Polyporales</taxon>
        <taxon>Polyporaceae</taxon>
        <taxon>Polyporus</taxon>
    </lineage>
</organism>
<evidence type="ECO:0000313" key="8">
    <source>
        <dbReference type="EMBL" id="TFK83147.1"/>
    </source>
</evidence>
<comment type="subcellular location">
    <subcellularLocation>
        <location evidence="7">Nucleus</location>
        <location evidence="7">Nuclear pore complex</location>
    </subcellularLocation>
    <subcellularLocation>
        <location evidence="7">Nucleus membrane</location>
    </subcellularLocation>
</comment>